<dbReference type="InterPro" id="IPR042095">
    <property type="entry name" value="SUMF_sf"/>
</dbReference>
<name>A0ABX1TFA6_9PROT</name>
<feature type="region of interest" description="Disordered" evidence="1">
    <location>
        <begin position="1"/>
        <end position="33"/>
    </location>
</feature>
<evidence type="ECO:0000259" key="2">
    <source>
        <dbReference type="Pfam" id="PF03781"/>
    </source>
</evidence>
<evidence type="ECO:0000313" key="4">
    <source>
        <dbReference type="Proteomes" id="UP000886469"/>
    </source>
</evidence>
<proteinExistence type="predicted"/>
<evidence type="ECO:0000256" key="1">
    <source>
        <dbReference type="SAM" id="MobiDB-lite"/>
    </source>
</evidence>
<dbReference type="Proteomes" id="UP000886469">
    <property type="component" value="Unassembled WGS sequence"/>
</dbReference>
<gene>
    <name evidence="3" type="ORF">E4Q08_22110</name>
</gene>
<reference evidence="3" key="1">
    <citation type="submission" date="2019-03" db="EMBL/GenBank/DDBJ databases">
        <title>Metabolic reconstructions from genomes of highly enriched 'Candidatus Accumulibacter' and 'Candidatus Competibacter' bioreactor populations.</title>
        <authorList>
            <person name="Annavajhala M.K."/>
            <person name="Welles L."/>
            <person name="Abbas B."/>
            <person name="Sorokin D."/>
            <person name="Park H."/>
            <person name="Van Loosdrecht M."/>
            <person name="Chandran K."/>
        </authorList>
    </citation>
    <scope>NUCLEOTIDE SEQUENCE</scope>
    <source>
        <strain evidence="3">SBR_L</strain>
    </source>
</reference>
<dbReference type="RefSeq" id="WP_169071987.1">
    <property type="nucleotide sequence ID" value="NZ_JAZKUC010000002.1"/>
</dbReference>
<organism evidence="3 4">
    <name type="scientific">Candidatus Accumulibacter contiguus</name>
    <dbReference type="NCBI Taxonomy" id="2954381"/>
    <lineage>
        <taxon>Bacteria</taxon>
        <taxon>Pseudomonadati</taxon>
        <taxon>Pseudomonadota</taxon>
        <taxon>Betaproteobacteria</taxon>
        <taxon>Candidatus Accumulibacter</taxon>
    </lineage>
</organism>
<feature type="compositionally biased region" description="Low complexity" evidence="1">
    <location>
        <begin position="11"/>
        <end position="33"/>
    </location>
</feature>
<evidence type="ECO:0000313" key="3">
    <source>
        <dbReference type="EMBL" id="NMQ07739.1"/>
    </source>
</evidence>
<dbReference type="InterPro" id="IPR016187">
    <property type="entry name" value="CTDL_fold"/>
</dbReference>
<keyword evidence="4" id="KW-1185">Reference proteome</keyword>
<dbReference type="Pfam" id="PF03781">
    <property type="entry name" value="FGE-sulfatase"/>
    <property type="match status" value="1"/>
</dbReference>
<feature type="domain" description="Sulfatase-modifying factor enzyme-like" evidence="2">
    <location>
        <begin position="2"/>
        <end position="40"/>
    </location>
</feature>
<comment type="caution">
    <text evidence="3">The sequence shown here is derived from an EMBL/GenBank/DDBJ whole genome shotgun (WGS) entry which is preliminary data.</text>
</comment>
<dbReference type="Gene3D" id="3.90.1580.10">
    <property type="entry name" value="paralog of FGE (formylglycine-generating enzyme)"/>
    <property type="match status" value="1"/>
</dbReference>
<dbReference type="InterPro" id="IPR005532">
    <property type="entry name" value="SUMF_dom"/>
</dbReference>
<dbReference type="SUPFAM" id="SSF56436">
    <property type="entry name" value="C-type lectin-like"/>
    <property type="match status" value="1"/>
</dbReference>
<accession>A0ABX1TFA6</accession>
<protein>
    <recommendedName>
        <fullName evidence="2">Sulfatase-modifying factor enzyme-like domain-containing protein</fullName>
    </recommendedName>
</protein>
<sequence length="113" mass="12850">MSRVLRGGSWNNNPRNCRAANRNDNAPDNRNNNIGFRVCRGAHIVIIPAGRRETFWRLSELSADHGLPDEAGERSMAQACPVRTRLARRAHSKTGRHLDSLPWRPPFFREHSA</sequence>
<dbReference type="EMBL" id="SPMX01000092">
    <property type="protein sequence ID" value="NMQ07739.1"/>
    <property type="molecule type" value="Genomic_DNA"/>
</dbReference>